<feature type="transmembrane region" description="Helical" evidence="1">
    <location>
        <begin position="67"/>
        <end position="91"/>
    </location>
</feature>
<dbReference type="AlphaFoldDB" id="A0A7E4ZVZ2"/>
<reference evidence="3" key="2">
    <citation type="submission" date="2020-10" db="UniProtKB">
        <authorList>
            <consortium name="WormBaseParasite"/>
        </authorList>
    </citation>
    <scope>IDENTIFICATION</scope>
</reference>
<keyword evidence="1" id="KW-0812">Transmembrane</keyword>
<keyword evidence="1" id="KW-0472">Membrane</keyword>
<organism evidence="2 3">
    <name type="scientific">Panagrellus redivivus</name>
    <name type="common">Microworm</name>
    <dbReference type="NCBI Taxonomy" id="6233"/>
    <lineage>
        <taxon>Eukaryota</taxon>
        <taxon>Metazoa</taxon>
        <taxon>Ecdysozoa</taxon>
        <taxon>Nematoda</taxon>
        <taxon>Chromadorea</taxon>
        <taxon>Rhabditida</taxon>
        <taxon>Tylenchina</taxon>
        <taxon>Panagrolaimomorpha</taxon>
        <taxon>Panagrolaimoidea</taxon>
        <taxon>Panagrolaimidae</taxon>
        <taxon>Panagrellus</taxon>
    </lineage>
</organism>
<evidence type="ECO:0000313" key="3">
    <source>
        <dbReference type="WBParaSite" id="Pan_g20891.t1"/>
    </source>
</evidence>
<accession>A0A7E4ZVZ2</accession>
<dbReference type="WBParaSite" id="Pan_g20891.t1">
    <property type="protein sequence ID" value="Pan_g20891.t1"/>
    <property type="gene ID" value="Pan_g20891"/>
</dbReference>
<reference evidence="2" key="1">
    <citation type="journal article" date="2013" name="Genetics">
        <title>The draft genome and transcriptome of Panagrellus redivivus are shaped by the harsh demands of a free-living lifestyle.</title>
        <authorList>
            <person name="Srinivasan J."/>
            <person name="Dillman A.R."/>
            <person name="Macchietto M.G."/>
            <person name="Heikkinen L."/>
            <person name="Lakso M."/>
            <person name="Fracchia K.M."/>
            <person name="Antoshechkin I."/>
            <person name="Mortazavi A."/>
            <person name="Wong G."/>
            <person name="Sternberg P.W."/>
        </authorList>
    </citation>
    <scope>NUCLEOTIDE SEQUENCE [LARGE SCALE GENOMIC DNA]</scope>
    <source>
        <strain evidence="2">MT8872</strain>
    </source>
</reference>
<evidence type="ECO:0000256" key="1">
    <source>
        <dbReference type="SAM" id="Phobius"/>
    </source>
</evidence>
<proteinExistence type="predicted"/>
<protein>
    <submittedName>
        <fullName evidence="3">Secreted protein</fullName>
    </submittedName>
</protein>
<dbReference type="Proteomes" id="UP000492821">
    <property type="component" value="Unassembled WGS sequence"/>
</dbReference>
<sequence length="204" mass="22962">MLLRIATNHWLRVCSCLTWHASTCRFFRYLDAFSDTAASVNSTSVAPLIHVSVTRYIQLYFIRLRSCCFFTLLPFIMLLVNSTSVVPLTHISVARYLLQYFICLRSCRFFTLLPFIMLLVKRIDGLSIAIVFRGAISFNPVMHQPHCPSLEAIRLLPQASGSSEESLVGTVLWSVGASTRRRVDGLLVSGNLFFPTVDLKPGKV</sequence>
<keyword evidence="2" id="KW-1185">Reference proteome</keyword>
<feature type="transmembrane region" description="Helical" evidence="1">
    <location>
        <begin position="97"/>
        <end position="120"/>
    </location>
</feature>
<keyword evidence="1" id="KW-1133">Transmembrane helix</keyword>
<evidence type="ECO:0000313" key="2">
    <source>
        <dbReference type="Proteomes" id="UP000492821"/>
    </source>
</evidence>
<name>A0A7E4ZVZ2_PANRE</name>